<keyword evidence="7" id="KW-1185">Reference proteome</keyword>
<dbReference type="Gene3D" id="3.40.50.300">
    <property type="entry name" value="P-loop containing nucleotide triphosphate hydrolases"/>
    <property type="match status" value="2"/>
</dbReference>
<dbReference type="InterPro" id="IPR014018">
    <property type="entry name" value="SecA_motor_DEAD"/>
</dbReference>
<dbReference type="GO" id="GO:0006886">
    <property type="term" value="P:intracellular protein transport"/>
    <property type="evidence" value="ECO:0007669"/>
    <property type="project" value="InterPro"/>
</dbReference>
<keyword evidence="1" id="KW-0472">Membrane</keyword>
<evidence type="ECO:0000259" key="4">
    <source>
        <dbReference type="PROSITE" id="PS51196"/>
    </source>
</evidence>
<dbReference type="InterPro" id="IPR000185">
    <property type="entry name" value="SecA"/>
</dbReference>
<dbReference type="GO" id="GO:0006605">
    <property type="term" value="P:protein targeting"/>
    <property type="evidence" value="ECO:0007669"/>
    <property type="project" value="InterPro"/>
</dbReference>
<dbReference type="EMBL" id="UGNW01000001">
    <property type="protein sequence ID" value="STX33077.1"/>
    <property type="molecule type" value="Genomic_DNA"/>
</dbReference>
<feature type="domain" description="SecA family profile" evidence="4">
    <location>
        <begin position="1937"/>
        <end position="2591"/>
    </location>
</feature>
<sequence>MYSEQYPKLQQAFPFDNFEVIVEAIEKHFPSLFNLDIIENELKNGQRNGSYIQFFSELVNQLRATEHNDLYTVSQIANQIYTILHNDFALRNRFLSQLIFVPPQDQTPSNQMGFQEKVATGSLQVGEAVTYLDMLRITYFLQRLHERHTGSSRSSTQDTDIAVLNLASVQKNDMQKFMQNSRAIVINLNLDLKGTPKWGVINLQDHKNPRVYCETPLLQSERRALEERIGLFTDVSPGKADSLESTGYSAIAWLDQNITHGWNFDTDADFNVIFGDYALTIFRADAGGVHFRSVNNEYQQYFTPELRATIDARYGRQGRDPAAGSQLWGNFSLFRMAGFATLDQIEGEAIPYNNLARVIEVVGRRRLTDNQFEHYSNLGFRSKVPRFAHTLGKYGSPTLLTGDEDQARLTVPEMIDCDRLEDVHRAACSDTHTDPLLFRFLKRNPAASRPHEADLATAMVLTLFRARAKKPLLNIHLPAKFQLDAQEKQQIVSMMQDNAFVTELVVNDNHSLKELKKELLPVLARNRWLKENGYLPPMFDFYWKRAAKYWLYHLNEHADLLKPKQQHEFFKRCVEEMGLKGLQAVLDYLGDPQLLQHLIGVYGKNRPAFYLACQPDEMNDYLELLLNHLRHGHAFPFSELGAAFQPQYNQKYLELITYVNSQTDFNRIQLTDCLRHQDEFGGFLKQLAIQANQEGWTGLIVIPELEEKENTGEEYRELRLLYRQLNNVILTNRHKKQGIALSQQIKDSSEFEDFATKSSKNKNHKKPAVHDIHLRLPESDIGPWPLTRGGAVQLQLQQQQEIQQNRQIQQKQQKMLNMLLERPISSELVTYDNIDRVLGDYYRKFKEENHCDPKKFASLWQSDTETELQGFFHTWINAMPKVAGREVIASMTQEAAKMMLHHHTRVSSGFNLSNPAKGFYAQRSKDGQLILGYSPEIGYVSGVSTPLTPILYVSTPEAELWEGDFRQFNVEAYLKASAPALKSAVDFQSLILFEAMQPPKAYHEAWEEFKKENPKAAKLIGKKHEKRVVDHWLVFLQAWQYQGVDGVQQFLNLKETDFLLHLPSACKILFRGQSEQLIEWTLNWARRGKTDDATLRAIGQVYYRYGEQAVGLLLSKFRQIENRLGTEFFDKFTGIVLNRSNNFCCFFNVAFFQSMDTMINHLSKDKTGANSEIWLSFCDKHLSHVPWEDPTTLWEAFDEFIQRLNDMGLTLSGHEFNRLPPQNMIVALDRILASLQSLPNQNEKTRFLTSLYKLDLTHGGVHYAIQQENFKYFDDELYLHQFKKGDPTYGPDLAKLYTWPEASLKIQRILASCPQFTYEDYGFLCRQLANENLSSRDQLIWLLYTQFDSRQIQDILGQLQGLPREMVSAVAQYLHKAAFKYGHQLLEISLTALTEFAAELTQPRFQYLMAQYPEGNLLESLSILANSKQQAHFDDMLALFESKPLKKEDYPDFLYREAFKLATLFGAFSAEHFKQFIDATSGLKLAVQHELSLLIKHLLSVDYQANNAALQNPQNWQQLLECIQKMNQKPGERTQLRNQFISSLADQGIAFKYSKSGKFRHITDNECPSLSLFIDHEYRLKEFLKKRIVVLREGEAVSEQLKPILAFFTRLQLNRTYLNEIEPLLAILEKTTAGVWSASYFSQMLDVLKPEKDQDAFPLDMLQVILSNEILGAQSIDSVEEAFPSELVVPLKAILRNTIFTRPQQALLCQLAIKEYQFSRTTLLLNDALNLLSPENRAESRGYALQILLASRNTSELNKRFQQLSQLLNHHTGSMTVSGTWSKTTALWLKAMTADPHEEDLFKQVMSSVADAQEEKRAMLLHIIAWSSLRPGLRNKETYEFELRQRAPKLIARLASLSSEQLAALSACYPRQPSPGADDLIRLLKKPDLYEALEQFLKHPHPETRADFQQVAKTRQPDLQRMFVETRVTDGKLTRPLSGTEIGRLSLMFAELKQLESGEICVEGTNKPIHEMSQPELAQSFQCLAKRLREGKNDSLQVQMWAVLFEALGRTTRKYPHLAQQFALLANDIAVDSKSRVLKLATGEGKSHFVAMRAAYHAAQGKAVDVFTAKRSLAERDLKDYSDFFSYLHLSASNITPKSSRENYVNSQIHYLTLGDLSLFLDEQSYQGKPIPLDKNKRVGLGDEIDFTLFDEGRKTEYNYARPTGRTPKQMIWFYQAVNEFYRLQHQHLLIDKISNQDLRLFLDFMVEKANGDEDKEAFLGELARDGLQLVRWLQSAHEAHTLERGIGFTVREENIQVGDASYLMKEIIPLSTDNQKMPGSTFSAGVHQLLAVRLNTEAKARNEAQNYHVHAESNIISSQIAGRHLHQLWGEWEGFSGTVSNSQAQDLYHSHGTTVLHVCTNQHDLRNWHEPKFYTSDEKRMQGMVYQLRKCMTAKQSILFSCKSDQQVLLLKQKLSRVLSEAEMANIIFYTNEDNESSRAVLQRKQKKENWQDGKKQQGIALVASGFGRGDNVGVEAVFLYDAGDINDLKQKGGRTARNGEEGEVFQFYVESEVQAEEKVLQSLIAKTPGVPEDALERALRETEGRNTNEKAYYRVMFLREYLFTLQNIANQGYRAGIAQFSNWAMRLVSTFTEPAQASELTHHLTQSMIELDKHWLSITSRELSPGDKIRMIEEKIRERALSLHVIYLQMKKDHSIADFKLEAYPAVNLLIEPEVKQEGTFEAACMAQLGAILAVLPIAEKDRELSAEIPAQLNALARHREELVDFTRQAAQFQSVREFMDQLAIRLIQIAQPSKSFKQTSKEITEKPAVHSLFDDLPADIRATYLASMNCLMPALQDGIEEWLYSTSLVRARDKVEAILPLIAYLARFTRTEQSNWGQDYIAGIDSLLHSARETLPARLSGVAMSYDTNAILWRLATQCPGQETSILANLQKSLKNASTQRIRALVLCERLLISLSEKEKTSFLNNFAILMTTFGDQQHWNSFQNLLKKTERWWNVADGKYRQDIQLLWQQMAAYPALSQIQPLIDGCLTAQDNDWIQSLLSLTQMPASFLSLLKLEQWNNLQALWSQYHFSAEERGQCLQYLSALFKDWRKLPDFSAQVDAFLENYGQYLRQYQEEDPGQLIVANRWYLSLIQQVPEARAALDGIVRQENRLLSLQTLRHELNLNSFDGKWTSNLFNTALQLNPASDSFSLWCSGLNTFVQLLKSTAQLSQQEKAGFNQRLAALPADKLTLLLAVFEKHPHQLEANPRVIHSLLEYAETAAITANRLLNLTCLLLQTAGTRIKTPADLNHLMMGVDRFRNASYSDDAALYAMSLMEGDNALSAREVLFNDLADYLAKHVQDGQRQPVNAMIKWFYDHAKTSHGNPELMKQALKESSQFHFNNGSKTAQNHRVILMHLLNHQAFVTGQQKLPALDNHSFQWTAKDNLGLLKQGFDCYIAETKRLLAAKPRAGLSLQRDLNVTQQRGLLGLAEELSVIGQAHLDLSRLHQQKDSRDNLQSLQNNLHKLVSNYHGAWFKSKGRKDQIQNLTEQLRNQFEGAAHGPQSRYEAVLEIIRQTRIDAMEADFRENAQRRQKLNRSGHSRLFSTLNQMEDEIVRHWVQDMSAIQRFQNYQERCQRDVIDLSRQLWDALNLHYQSAYLPPEDERNKQLMYRIGNWFSAREKQACADLRAHLYTFVNQHDAEGLEAGRLQNTIALLKQHRPLLPGHLKTLVDEVLMRSDSLLGHLYAKAEQPLEARTVLE</sequence>
<dbReference type="STRING" id="28083.Lbir_0455"/>
<dbReference type="GO" id="GO:0017038">
    <property type="term" value="P:protein import"/>
    <property type="evidence" value="ECO:0007669"/>
    <property type="project" value="InterPro"/>
</dbReference>
<keyword evidence="2" id="KW-0813">Transport</keyword>
<reference evidence="6 8" key="2">
    <citation type="submission" date="2018-06" db="EMBL/GenBank/DDBJ databases">
        <authorList>
            <consortium name="Pathogen Informatics"/>
            <person name="Doyle S."/>
        </authorList>
    </citation>
    <scope>NUCLEOTIDE SEQUENCE [LARGE SCALE GENOMIC DNA]</scope>
    <source>
        <strain evidence="6 8">NCTC12437</strain>
    </source>
</reference>
<keyword evidence="2" id="KW-0653">Protein transport</keyword>
<proteinExistence type="predicted"/>
<dbReference type="RefSeq" id="WP_058522574.1">
    <property type="nucleotide sequence ID" value="NZ_CAAAHV010000016.1"/>
</dbReference>
<dbReference type="Pfam" id="PF07517">
    <property type="entry name" value="SecA_DEAD"/>
    <property type="match status" value="1"/>
</dbReference>
<dbReference type="Proteomes" id="UP000054735">
    <property type="component" value="Unassembled WGS sequence"/>
</dbReference>
<dbReference type="SUPFAM" id="SSF52540">
    <property type="entry name" value="P-loop containing nucleoside triphosphate hydrolases"/>
    <property type="match status" value="1"/>
</dbReference>
<evidence type="ECO:0000313" key="8">
    <source>
        <dbReference type="Proteomes" id="UP000255066"/>
    </source>
</evidence>
<reference evidence="5 7" key="1">
    <citation type="submission" date="2015-11" db="EMBL/GenBank/DDBJ databases">
        <title>Genomic analysis of 38 Legionella species identifies large and diverse effector repertoires.</title>
        <authorList>
            <person name="Burstein D."/>
            <person name="Amaro F."/>
            <person name="Zusman T."/>
            <person name="Lifshitz Z."/>
            <person name="Cohen O."/>
            <person name="Gilbert J.A."/>
            <person name="Pupko T."/>
            <person name="Shuman H.A."/>
            <person name="Segal G."/>
        </authorList>
    </citation>
    <scope>NUCLEOTIDE SEQUENCE [LARGE SCALE GENOMIC DNA]</scope>
    <source>
        <strain evidence="5 7">CDC#1407-AL-14</strain>
    </source>
</reference>
<keyword evidence="1" id="KW-1003">Cell membrane</keyword>
<keyword evidence="3" id="KW-0811">Translocation</keyword>
<protein>
    <submittedName>
        <fullName evidence="6">Coiled-coil protein</fullName>
    </submittedName>
</protein>
<accession>A0A378ICX6</accession>
<dbReference type="EMBL" id="LNXT01000005">
    <property type="protein sequence ID" value="KTC75310.1"/>
    <property type="molecule type" value="Genomic_DNA"/>
</dbReference>
<evidence type="ECO:0000256" key="2">
    <source>
        <dbReference type="ARBA" id="ARBA00022927"/>
    </source>
</evidence>
<dbReference type="PANTHER" id="PTHR30612">
    <property type="entry name" value="SECA INNER MEMBRANE COMPONENT OF SEC PROTEIN SECRETION SYSTEM"/>
    <property type="match status" value="1"/>
</dbReference>
<dbReference type="InterPro" id="IPR011115">
    <property type="entry name" value="SecA_DEAD"/>
</dbReference>
<dbReference type="Proteomes" id="UP000255066">
    <property type="component" value="Unassembled WGS sequence"/>
</dbReference>
<evidence type="ECO:0000313" key="7">
    <source>
        <dbReference type="Proteomes" id="UP000054735"/>
    </source>
</evidence>
<organism evidence="6 8">
    <name type="scientific">Legionella birminghamensis</name>
    <dbReference type="NCBI Taxonomy" id="28083"/>
    <lineage>
        <taxon>Bacteria</taxon>
        <taxon>Pseudomonadati</taxon>
        <taxon>Pseudomonadota</taxon>
        <taxon>Gammaproteobacteria</taxon>
        <taxon>Legionellales</taxon>
        <taxon>Legionellaceae</taxon>
        <taxon>Legionella</taxon>
    </lineage>
</organism>
<dbReference type="GO" id="GO:0005524">
    <property type="term" value="F:ATP binding"/>
    <property type="evidence" value="ECO:0007669"/>
    <property type="project" value="InterPro"/>
</dbReference>
<dbReference type="PROSITE" id="PS51196">
    <property type="entry name" value="SECA_MOTOR_DEAD"/>
    <property type="match status" value="1"/>
</dbReference>
<gene>
    <name evidence="6" type="primary">secA_5</name>
    <name evidence="5" type="ORF">Lbir_0455</name>
    <name evidence="6" type="ORF">NCTC12437_02896</name>
</gene>
<evidence type="ECO:0000313" key="5">
    <source>
        <dbReference type="EMBL" id="KTC75310.1"/>
    </source>
</evidence>
<dbReference type="PANTHER" id="PTHR30612:SF0">
    <property type="entry name" value="CHLOROPLAST PROTEIN-TRANSPORTING ATPASE"/>
    <property type="match status" value="1"/>
</dbReference>
<evidence type="ECO:0000313" key="6">
    <source>
        <dbReference type="EMBL" id="STX33077.1"/>
    </source>
</evidence>
<name>A0A378ICX6_9GAMM</name>
<evidence type="ECO:0000256" key="3">
    <source>
        <dbReference type="ARBA" id="ARBA00023010"/>
    </source>
</evidence>
<dbReference type="GO" id="GO:0016020">
    <property type="term" value="C:membrane"/>
    <property type="evidence" value="ECO:0007669"/>
    <property type="project" value="InterPro"/>
</dbReference>
<dbReference type="OrthoDB" id="5646760at2"/>
<dbReference type="InterPro" id="IPR027417">
    <property type="entry name" value="P-loop_NTPase"/>
</dbReference>
<evidence type="ECO:0000256" key="1">
    <source>
        <dbReference type="ARBA" id="ARBA00022475"/>
    </source>
</evidence>